<dbReference type="EMBL" id="CAAALY010000321">
    <property type="protein sequence ID" value="VEL06740.1"/>
    <property type="molecule type" value="Genomic_DNA"/>
</dbReference>
<sequence>MSSSSDDVHQMMDVISARFPPNKREFLVDFVNLKIVLKLNGCSALGISPPFLASSKLAPALLFPADQPTYLAKLNPVLKGPVDSGFNLAEATRPLDRTLFYCQQTGNSCIRPSNTVTLDNNNATRQTEYIDDVMGLHKTVESNSKNPRLNHPMHRPLSWFAGHGCLFRLAVDIVLLGTAAIVILIVIFAISCSVPFMVSAY</sequence>
<keyword evidence="1" id="KW-1133">Transmembrane helix</keyword>
<protein>
    <submittedName>
        <fullName evidence="2">Uncharacterized protein</fullName>
    </submittedName>
</protein>
<dbReference type="AlphaFoldDB" id="A0A448WA03"/>
<name>A0A448WA03_9PLAT</name>
<feature type="transmembrane region" description="Helical" evidence="1">
    <location>
        <begin position="173"/>
        <end position="198"/>
    </location>
</feature>
<reference evidence="2" key="1">
    <citation type="submission" date="2018-11" db="EMBL/GenBank/DDBJ databases">
        <authorList>
            <consortium name="Pathogen Informatics"/>
        </authorList>
    </citation>
    <scope>NUCLEOTIDE SEQUENCE</scope>
</reference>
<comment type="caution">
    <text evidence="2">The sequence shown here is derived from an EMBL/GenBank/DDBJ whole genome shotgun (WGS) entry which is preliminary data.</text>
</comment>
<keyword evidence="1" id="KW-0472">Membrane</keyword>
<keyword evidence="1" id="KW-0812">Transmembrane</keyword>
<accession>A0A448WA03</accession>
<gene>
    <name evidence="2" type="ORF">PXEA_LOCUS180</name>
</gene>
<proteinExistence type="predicted"/>
<evidence type="ECO:0000256" key="1">
    <source>
        <dbReference type="SAM" id="Phobius"/>
    </source>
</evidence>
<evidence type="ECO:0000313" key="3">
    <source>
        <dbReference type="Proteomes" id="UP000784294"/>
    </source>
</evidence>
<evidence type="ECO:0000313" key="2">
    <source>
        <dbReference type="EMBL" id="VEL06740.1"/>
    </source>
</evidence>
<dbReference type="Proteomes" id="UP000784294">
    <property type="component" value="Unassembled WGS sequence"/>
</dbReference>
<keyword evidence="3" id="KW-1185">Reference proteome</keyword>
<organism evidence="2 3">
    <name type="scientific">Protopolystoma xenopodis</name>
    <dbReference type="NCBI Taxonomy" id="117903"/>
    <lineage>
        <taxon>Eukaryota</taxon>
        <taxon>Metazoa</taxon>
        <taxon>Spiralia</taxon>
        <taxon>Lophotrochozoa</taxon>
        <taxon>Platyhelminthes</taxon>
        <taxon>Monogenea</taxon>
        <taxon>Polyopisthocotylea</taxon>
        <taxon>Polystomatidea</taxon>
        <taxon>Polystomatidae</taxon>
        <taxon>Protopolystoma</taxon>
    </lineage>
</organism>